<accession>A0A8C6HXQ6</accession>
<sequence length="110" mass="12121">MEEEHMALPSFQAEVQTGSQERGCAKTAGGLTHFNFTPGCVAGEECPCFVHLTVEVPSLDVSFPISCLPSVLHACPRVTCSFLKICYQYLGKLMHLLFLSFITFPSQCFL</sequence>
<name>A0A8C6HXQ6_MUSSI</name>
<proteinExistence type="predicted"/>
<organism evidence="1 2">
    <name type="scientific">Mus spicilegus</name>
    <name type="common">Mound-building mouse</name>
    <dbReference type="NCBI Taxonomy" id="10103"/>
    <lineage>
        <taxon>Eukaryota</taxon>
        <taxon>Metazoa</taxon>
        <taxon>Chordata</taxon>
        <taxon>Craniata</taxon>
        <taxon>Vertebrata</taxon>
        <taxon>Euteleostomi</taxon>
        <taxon>Mammalia</taxon>
        <taxon>Eutheria</taxon>
        <taxon>Euarchontoglires</taxon>
        <taxon>Glires</taxon>
        <taxon>Rodentia</taxon>
        <taxon>Myomorpha</taxon>
        <taxon>Muroidea</taxon>
        <taxon>Muridae</taxon>
        <taxon>Murinae</taxon>
        <taxon>Mus</taxon>
        <taxon>Mus</taxon>
    </lineage>
</organism>
<evidence type="ECO:0000313" key="2">
    <source>
        <dbReference type="Proteomes" id="UP000694415"/>
    </source>
</evidence>
<dbReference type="Ensembl" id="ENSMSIT00000034851.1">
    <property type="protein sequence ID" value="ENSMSIP00000027632.1"/>
    <property type="gene ID" value="ENSMSIG00000023311.1"/>
</dbReference>
<protein>
    <submittedName>
        <fullName evidence="1">Uncharacterized protein</fullName>
    </submittedName>
</protein>
<reference evidence="1" key="2">
    <citation type="submission" date="2025-09" db="UniProtKB">
        <authorList>
            <consortium name="Ensembl"/>
        </authorList>
    </citation>
    <scope>IDENTIFICATION</scope>
</reference>
<dbReference type="Proteomes" id="UP000694415">
    <property type="component" value="Unplaced"/>
</dbReference>
<keyword evidence="2" id="KW-1185">Reference proteome</keyword>
<dbReference type="AlphaFoldDB" id="A0A8C6HXQ6"/>
<reference evidence="1" key="1">
    <citation type="submission" date="2025-08" db="UniProtKB">
        <authorList>
            <consortium name="Ensembl"/>
        </authorList>
    </citation>
    <scope>IDENTIFICATION</scope>
</reference>
<dbReference type="GeneTree" id="ENSGT01140000286635"/>
<evidence type="ECO:0000313" key="1">
    <source>
        <dbReference type="Ensembl" id="ENSMSIP00000027632.1"/>
    </source>
</evidence>